<comment type="caution">
    <text evidence="1">The sequence shown here is derived from an EMBL/GenBank/DDBJ whole genome shotgun (WGS) entry which is preliminary data.</text>
</comment>
<accession>A0A3M7R452</accession>
<gene>
    <name evidence="1" type="ORF">BpHYR1_005350</name>
</gene>
<dbReference type="AlphaFoldDB" id="A0A3M7R452"/>
<sequence length="99" mass="11874">MFGIEIRSTNLNKIYTFYSFSLITRNLNSKIRNYFVFEQNCKVIKNNNKSNNNDHKCWLILKNFGLLSSVLDFNFTEEDHFFVNCFLVLNQLIDRFLKC</sequence>
<keyword evidence="2" id="KW-1185">Reference proteome</keyword>
<organism evidence="1 2">
    <name type="scientific">Brachionus plicatilis</name>
    <name type="common">Marine rotifer</name>
    <name type="synonym">Brachionus muelleri</name>
    <dbReference type="NCBI Taxonomy" id="10195"/>
    <lineage>
        <taxon>Eukaryota</taxon>
        <taxon>Metazoa</taxon>
        <taxon>Spiralia</taxon>
        <taxon>Gnathifera</taxon>
        <taxon>Rotifera</taxon>
        <taxon>Eurotatoria</taxon>
        <taxon>Monogononta</taxon>
        <taxon>Pseudotrocha</taxon>
        <taxon>Ploima</taxon>
        <taxon>Brachionidae</taxon>
        <taxon>Brachionus</taxon>
    </lineage>
</organism>
<proteinExistence type="predicted"/>
<reference evidence="1 2" key="1">
    <citation type="journal article" date="2018" name="Sci. Rep.">
        <title>Genomic signatures of local adaptation to the degree of environmental predictability in rotifers.</title>
        <authorList>
            <person name="Franch-Gras L."/>
            <person name="Hahn C."/>
            <person name="Garcia-Roger E.M."/>
            <person name="Carmona M.J."/>
            <person name="Serra M."/>
            <person name="Gomez A."/>
        </authorList>
    </citation>
    <scope>NUCLEOTIDE SEQUENCE [LARGE SCALE GENOMIC DNA]</scope>
    <source>
        <strain evidence="1">HYR1</strain>
    </source>
</reference>
<dbReference type="Proteomes" id="UP000276133">
    <property type="component" value="Unassembled WGS sequence"/>
</dbReference>
<protein>
    <submittedName>
        <fullName evidence="1">Uncharacterized protein</fullName>
    </submittedName>
</protein>
<name>A0A3M7R452_BRAPC</name>
<evidence type="ECO:0000313" key="1">
    <source>
        <dbReference type="EMBL" id="RNA18372.1"/>
    </source>
</evidence>
<dbReference type="EMBL" id="REGN01004252">
    <property type="protein sequence ID" value="RNA18372.1"/>
    <property type="molecule type" value="Genomic_DNA"/>
</dbReference>
<evidence type="ECO:0000313" key="2">
    <source>
        <dbReference type="Proteomes" id="UP000276133"/>
    </source>
</evidence>